<evidence type="ECO:0000259" key="2">
    <source>
        <dbReference type="SMART" id="SM01008"/>
    </source>
</evidence>
<dbReference type="InterPro" id="IPR052516">
    <property type="entry name" value="N-heterocyclic_Hydroxylase"/>
</dbReference>
<accession>A0A4R5Q816</accession>
<dbReference type="GO" id="GO:0016491">
    <property type="term" value="F:oxidoreductase activity"/>
    <property type="evidence" value="ECO:0007669"/>
    <property type="project" value="InterPro"/>
</dbReference>
<feature type="chain" id="PRO_5020209806" evidence="1">
    <location>
        <begin position="29"/>
        <end position="730"/>
    </location>
</feature>
<dbReference type="Pfam" id="PF20256">
    <property type="entry name" value="MoCoBD_2"/>
    <property type="match status" value="2"/>
</dbReference>
<feature type="signal peptide" evidence="1">
    <location>
        <begin position="1"/>
        <end position="28"/>
    </location>
</feature>
<comment type="caution">
    <text evidence="3">The sequence shown here is derived from an EMBL/GenBank/DDBJ whole genome shotgun (WGS) entry which is preliminary data.</text>
</comment>
<dbReference type="Pfam" id="PF02738">
    <property type="entry name" value="MoCoBD_1"/>
    <property type="match status" value="1"/>
</dbReference>
<dbReference type="Proteomes" id="UP000295096">
    <property type="component" value="Unassembled WGS sequence"/>
</dbReference>
<evidence type="ECO:0000313" key="3">
    <source>
        <dbReference type="EMBL" id="TDH59074.1"/>
    </source>
</evidence>
<dbReference type="InterPro" id="IPR012368">
    <property type="entry name" value="OxRdtase_Mopterin-bd_su_IorB"/>
</dbReference>
<dbReference type="SMART" id="SM01008">
    <property type="entry name" value="Ald_Xan_dh_C"/>
    <property type="match status" value="1"/>
</dbReference>
<dbReference type="PIRSF" id="PIRSF036389">
    <property type="entry name" value="IOR_B"/>
    <property type="match status" value="1"/>
</dbReference>
<evidence type="ECO:0000313" key="4">
    <source>
        <dbReference type="Proteomes" id="UP000295096"/>
    </source>
</evidence>
<proteinExistence type="predicted"/>
<keyword evidence="1" id="KW-0732">Signal</keyword>
<dbReference type="Gene3D" id="3.30.365.10">
    <property type="entry name" value="Aldehyde oxidase/xanthine dehydrogenase, molybdopterin binding domain"/>
    <property type="match status" value="4"/>
</dbReference>
<sequence>MATTLTRRGLGAAAAGLTLFFSLSPAGAQTALPGSLQTNRRLDAWLRISADGTVTVFTGKVEIGQGAVTALLQMAAEELDVAPARIRMVSGDTALTPDEGFTAGSQSMEYGGTALRYAAAEARAILLDLAAGKLGVPAASLTVSDGAIAAPGGAGTTYWAVAQANSLRREATASVAPKPPGQHRIVGTSLPRLDIPAKVTGGAIYVQDMRLPGMLFGRVARPPSYGAKLVSVDLDAVRAMPGVVAVVRDGRFLGLVAEREEQAVKARLALQAAARWEVPAALPDPARLHEDLRARKTDDTIASEKRGDAPAVARRLSASFTKRYIAHASIGPSAAVAHYAADGSSVHVWSHSQGVFPLQRDLVRVLKLSPAAVVVSHAQNAGCYGHNGADDAALDAALLARAVPGRPVKLQWMRDDEFQWEPYNPAMEMALSAGLSAEGRIVEWTHEVWSNHHNNRPLNPKEGSNLLASWHLAEPHPPVYPRALPQPAGSGDRNAVPLYDFPNQKVVFHLIPEAPLRTSALRTLGAYGNVFAVESFMDELAAAAGADPVAFRLAHLKDARARAVIEAAVKLAAEDQGELPRGIGFARYKNLSAYVCCIAEVALDRDSGAVRVPRVWSAVDAGQVITPDGLLNQIEGGIIQAVSWTVKEDLPFDVKGILAKDWSRYPILGFAEVPKLRTAVLNRPDEKPLGAGEASQGPAGAAVANALARALGKRVRALPYTAERVKAAMA</sequence>
<feature type="domain" description="Aldehyde oxidase/xanthine dehydrogenase a/b hammerhead" evidence="2">
    <location>
        <begin position="200"/>
        <end position="280"/>
    </location>
</feature>
<dbReference type="Gene3D" id="3.90.1170.50">
    <property type="entry name" value="Aldehyde oxidase/xanthine dehydrogenase, a/b hammerhead"/>
    <property type="match status" value="1"/>
</dbReference>
<reference evidence="3 4" key="1">
    <citation type="journal article" date="2016" name="J. Microbiol.">
        <title>Dankookia rubra gen. nov., sp. nov., an alphaproteobacterium isolated from sediment of a shallow stream.</title>
        <authorList>
            <person name="Kim W.H."/>
            <person name="Kim D.H."/>
            <person name="Kang K."/>
            <person name="Ahn T.Y."/>
        </authorList>
    </citation>
    <scope>NUCLEOTIDE SEQUENCE [LARGE SCALE GENOMIC DNA]</scope>
    <source>
        <strain evidence="3 4">JCM30602</strain>
    </source>
</reference>
<keyword evidence="4" id="KW-1185">Reference proteome</keyword>
<dbReference type="PANTHER" id="PTHR47495:SF1">
    <property type="entry name" value="BLL3820 PROTEIN"/>
    <property type="match status" value="1"/>
</dbReference>
<dbReference type="InterPro" id="IPR000674">
    <property type="entry name" value="Ald_Oxase/Xan_DH_a/b"/>
</dbReference>
<protein>
    <submittedName>
        <fullName evidence="3">Xanthine dehydrogenase family protein molybdopterin-binding subunit</fullName>
    </submittedName>
</protein>
<dbReference type="InterPro" id="IPR008274">
    <property type="entry name" value="AldOxase/xan_DH_MoCoBD1"/>
</dbReference>
<dbReference type="InterPro" id="IPR046867">
    <property type="entry name" value="AldOxase/xan_DH_MoCoBD2"/>
</dbReference>
<dbReference type="AlphaFoldDB" id="A0A4R5Q816"/>
<dbReference type="EMBL" id="SMSJ01000082">
    <property type="protein sequence ID" value="TDH59074.1"/>
    <property type="molecule type" value="Genomic_DNA"/>
</dbReference>
<dbReference type="PANTHER" id="PTHR47495">
    <property type="entry name" value="ALDEHYDE DEHYDROGENASE"/>
    <property type="match status" value="1"/>
</dbReference>
<dbReference type="InterPro" id="IPR037165">
    <property type="entry name" value="AldOxase/xan_DH_Mopterin-bd_sf"/>
</dbReference>
<organism evidence="3 4">
    <name type="scientific">Dankookia rubra</name>
    <dbReference type="NCBI Taxonomy" id="1442381"/>
    <lineage>
        <taxon>Bacteria</taxon>
        <taxon>Pseudomonadati</taxon>
        <taxon>Pseudomonadota</taxon>
        <taxon>Alphaproteobacteria</taxon>
        <taxon>Acetobacterales</taxon>
        <taxon>Roseomonadaceae</taxon>
        <taxon>Dankookia</taxon>
    </lineage>
</organism>
<dbReference type="SUPFAM" id="SSF56003">
    <property type="entry name" value="Molybdenum cofactor-binding domain"/>
    <property type="match status" value="2"/>
</dbReference>
<dbReference type="OrthoDB" id="9767994at2"/>
<evidence type="ECO:0000256" key="1">
    <source>
        <dbReference type="SAM" id="SignalP"/>
    </source>
</evidence>
<name>A0A4R5Q816_9PROT</name>
<dbReference type="RefSeq" id="WP_133292120.1">
    <property type="nucleotide sequence ID" value="NZ_SMSJ01000082.1"/>
</dbReference>
<gene>
    <name evidence="3" type="ORF">E2C06_29285</name>
</gene>